<dbReference type="InterPro" id="IPR002569">
    <property type="entry name" value="Met_Sox_Rdtase_MsrA_dom"/>
</dbReference>
<reference evidence="4" key="1">
    <citation type="submission" date="2013-08" db="EMBL/GenBank/DDBJ databases">
        <authorList>
            <person name="Mendez C."/>
            <person name="Richter M."/>
            <person name="Ferrer M."/>
            <person name="Sanchez J."/>
        </authorList>
    </citation>
    <scope>NUCLEOTIDE SEQUENCE</scope>
</reference>
<dbReference type="Gene3D" id="3.30.1060.10">
    <property type="entry name" value="Peptide methionine sulphoxide reductase MsrA"/>
    <property type="match status" value="1"/>
</dbReference>
<keyword evidence="2" id="KW-0560">Oxidoreductase</keyword>
<evidence type="ECO:0000256" key="2">
    <source>
        <dbReference type="ARBA" id="ARBA00023002"/>
    </source>
</evidence>
<organism evidence="4">
    <name type="scientific">mine drainage metagenome</name>
    <dbReference type="NCBI Taxonomy" id="410659"/>
    <lineage>
        <taxon>unclassified sequences</taxon>
        <taxon>metagenomes</taxon>
        <taxon>ecological metagenomes</taxon>
    </lineage>
</organism>
<feature type="domain" description="Peptide methionine sulphoxide reductase MsrA" evidence="3">
    <location>
        <begin position="2"/>
        <end position="99"/>
    </location>
</feature>
<dbReference type="PANTHER" id="PTHR43774:SF1">
    <property type="entry name" value="PEPTIDE METHIONINE SULFOXIDE REDUCTASE MSRA 2"/>
    <property type="match status" value="1"/>
</dbReference>
<comment type="caution">
    <text evidence="4">The sequence shown here is derived from an EMBL/GenBank/DDBJ whole genome shotgun (WGS) entry which is preliminary data.</text>
</comment>
<dbReference type="EC" id="1.8.4.11" evidence="1"/>
<dbReference type="GO" id="GO:0008113">
    <property type="term" value="F:peptide-methionine (S)-S-oxide reductase activity"/>
    <property type="evidence" value="ECO:0007669"/>
    <property type="project" value="UniProtKB-EC"/>
</dbReference>
<dbReference type="Pfam" id="PF01625">
    <property type="entry name" value="PMSR"/>
    <property type="match status" value="1"/>
</dbReference>
<reference evidence="4" key="2">
    <citation type="journal article" date="2014" name="ISME J.">
        <title>Microbial stratification in low pH oxic and suboxic macroscopic growths along an acid mine drainage.</title>
        <authorList>
            <person name="Mendez-Garcia C."/>
            <person name="Mesa V."/>
            <person name="Sprenger R.R."/>
            <person name="Richter M."/>
            <person name="Diez M.S."/>
            <person name="Solano J."/>
            <person name="Bargiela R."/>
            <person name="Golyshina O.V."/>
            <person name="Manteca A."/>
            <person name="Ramos J.L."/>
            <person name="Gallego J.R."/>
            <person name="Llorente I."/>
            <person name="Martins Dos Santos V.A."/>
            <person name="Jensen O.N."/>
            <person name="Pelaez A.I."/>
            <person name="Sanchez J."/>
            <person name="Ferrer M."/>
        </authorList>
    </citation>
    <scope>NUCLEOTIDE SEQUENCE</scope>
</reference>
<feature type="non-terminal residue" evidence="4">
    <location>
        <position position="1"/>
    </location>
</feature>
<dbReference type="EMBL" id="AUZY01008389">
    <property type="protein sequence ID" value="EQD46022.1"/>
    <property type="molecule type" value="Genomic_DNA"/>
</dbReference>
<accession>T0ZNG5</accession>
<dbReference type="AlphaFoldDB" id="T0ZNG5"/>
<protein>
    <recommendedName>
        <fullName evidence="1">peptide-methionine (S)-S-oxide reductase</fullName>
        <ecNumber evidence="1">1.8.4.11</ecNumber>
    </recommendedName>
</protein>
<dbReference type="PANTHER" id="PTHR43774">
    <property type="entry name" value="PEPTIDE METHIONINE SULFOXIDE REDUCTASE"/>
    <property type="match status" value="1"/>
</dbReference>
<evidence type="ECO:0000256" key="1">
    <source>
        <dbReference type="ARBA" id="ARBA00012502"/>
    </source>
</evidence>
<dbReference type="InterPro" id="IPR036509">
    <property type="entry name" value="Met_Sox_Rdtase_MsrA_sf"/>
</dbReference>
<evidence type="ECO:0000313" key="4">
    <source>
        <dbReference type="EMBL" id="EQD46022.1"/>
    </source>
</evidence>
<sequence>RFDPAVLSYRDLLTIFFTTHDPTTRDRQGADTGPQYRSLVLYHDDDQKRTAEDLIVSLDRQHLWRHPIVTRVEPLRAFYPAEEYHRRYFERNPGQGYCQFVIAPKLAKLRHQYTDRLRRPPA</sequence>
<name>T0ZNG5_9ZZZZ</name>
<evidence type="ECO:0000259" key="3">
    <source>
        <dbReference type="Pfam" id="PF01625"/>
    </source>
</evidence>
<dbReference type="SUPFAM" id="SSF55068">
    <property type="entry name" value="Peptide methionine sulfoxide reductase"/>
    <property type="match status" value="1"/>
</dbReference>
<gene>
    <name evidence="4" type="ORF">B1B_12774</name>
</gene>
<proteinExistence type="predicted"/>